<dbReference type="EMBL" id="JAVRFE010000006">
    <property type="protein sequence ID" value="MDT0455382.1"/>
    <property type="molecule type" value="Genomic_DNA"/>
</dbReference>
<comment type="caution">
    <text evidence="1">The sequence shown here is derived from an EMBL/GenBank/DDBJ whole genome shotgun (WGS) entry which is preliminary data.</text>
</comment>
<organism evidence="1 2">
    <name type="scientific">Streptomyces mooreae</name>
    <dbReference type="NCBI Taxonomy" id="3075523"/>
    <lineage>
        <taxon>Bacteria</taxon>
        <taxon>Bacillati</taxon>
        <taxon>Actinomycetota</taxon>
        <taxon>Actinomycetes</taxon>
        <taxon>Kitasatosporales</taxon>
        <taxon>Streptomycetaceae</taxon>
        <taxon>Streptomyces</taxon>
    </lineage>
</organism>
<sequence length="109" mass="11694">MPATAFVRLTPSRCCPVCTERHCADPAECLWFLISRPWADCDRCAGSGWAGEDDALTVFCRYCDGSGLQEHTAASVGPEGVSDNAKARCAAYIDALRIRIASDRVAVPA</sequence>
<protein>
    <submittedName>
        <fullName evidence="1">Uncharacterized protein</fullName>
    </submittedName>
</protein>
<evidence type="ECO:0000313" key="1">
    <source>
        <dbReference type="EMBL" id="MDT0455382.1"/>
    </source>
</evidence>
<dbReference type="Proteomes" id="UP001180551">
    <property type="component" value="Unassembled WGS sequence"/>
</dbReference>
<accession>A0ABU2T2C1</accession>
<proteinExistence type="predicted"/>
<gene>
    <name evidence="1" type="ORF">RM550_06445</name>
</gene>
<name>A0ABU2T2C1_9ACTN</name>
<keyword evidence="2" id="KW-1185">Reference proteome</keyword>
<evidence type="ECO:0000313" key="2">
    <source>
        <dbReference type="Proteomes" id="UP001180551"/>
    </source>
</evidence>
<reference evidence="1" key="1">
    <citation type="submission" date="2024-05" db="EMBL/GenBank/DDBJ databases">
        <title>30 novel species of actinomycetes from the DSMZ collection.</title>
        <authorList>
            <person name="Nouioui I."/>
        </authorList>
    </citation>
    <scope>NUCLEOTIDE SEQUENCE</scope>
    <source>
        <strain evidence="1">DSM 41527</strain>
    </source>
</reference>